<dbReference type="EMBL" id="JAWWNJ010000138">
    <property type="protein sequence ID" value="KAK6984367.1"/>
    <property type="molecule type" value="Genomic_DNA"/>
</dbReference>
<accession>A0AAV9ZJJ7</accession>
<dbReference type="AlphaFoldDB" id="A0AAV9ZJJ7"/>
<reference evidence="1 2" key="1">
    <citation type="journal article" date="2024" name="J Genomics">
        <title>Draft genome sequencing and assembly of Favolaschia claudopus CIRM-BRFM 2984 isolated from oak limbs.</title>
        <authorList>
            <person name="Navarro D."/>
            <person name="Drula E."/>
            <person name="Chaduli D."/>
            <person name="Cazenave R."/>
            <person name="Ahrendt S."/>
            <person name="Wang J."/>
            <person name="Lipzen A."/>
            <person name="Daum C."/>
            <person name="Barry K."/>
            <person name="Grigoriev I.V."/>
            <person name="Favel A."/>
            <person name="Rosso M.N."/>
            <person name="Martin F."/>
        </authorList>
    </citation>
    <scope>NUCLEOTIDE SEQUENCE [LARGE SCALE GENOMIC DNA]</scope>
    <source>
        <strain evidence="1 2">CIRM-BRFM 2984</strain>
    </source>
</reference>
<name>A0AAV9ZJJ7_9AGAR</name>
<dbReference type="Proteomes" id="UP001362999">
    <property type="component" value="Unassembled WGS sequence"/>
</dbReference>
<evidence type="ECO:0000313" key="2">
    <source>
        <dbReference type="Proteomes" id="UP001362999"/>
    </source>
</evidence>
<gene>
    <name evidence="1" type="ORF">R3P38DRAFT_2575956</name>
</gene>
<comment type="caution">
    <text evidence="1">The sequence shown here is derived from an EMBL/GenBank/DDBJ whole genome shotgun (WGS) entry which is preliminary data.</text>
</comment>
<sequence>FTDKVVLVSVPGVLTELVNPTMVDASVRLGQAAAQRINSLGKSWEIDDKQLGIVTELLWARALNNNIKAGAIVSVKKAANFPYTFDDGIFFYS</sequence>
<evidence type="ECO:0000313" key="1">
    <source>
        <dbReference type="EMBL" id="KAK6984367.1"/>
    </source>
</evidence>
<keyword evidence="2" id="KW-1185">Reference proteome</keyword>
<proteinExistence type="predicted"/>
<feature type="non-terminal residue" evidence="1">
    <location>
        <position position="1"/>
    </location>
</feature>
<organism evidence="1 2">
    <name type="scientific">Favolaschia claudopus</name>
    <dbReference type="NCBI Taxonomy" id="2862362"/>
    <lineage>
        <taxon>Eukaryota</taxon>
        <taxon>Fungi</taxon>
        <taxon>Dikarya</taxon>
        <taxon>Basidiomycota</taxon>
        <taxon>Agaricomycotina</taxon>
        <taxon>Agaricomycetes</taxon>
        <taxon>Agaricomycetidae</taxon>
        <taxon>Agaricales</taxon>
        <taxon>Marasmiineae</taxon>
        <taxon>Mycenaceae</taxon>
        <taxon>Favolaschia</taxon>
    </lineage>
</organism>
<protein>
    <submittedName>
        <fullName evidence="1">Uncharacterized protein</fullName>
    </submittedName>
</protein>